<protein>
    <recommendedName>
        <fullName evidence="5">NAD(P)-binding protein</fullName>
    </recommendedName>
</protein>
<comment type="caution">
    <text evidence="3">The sequence shown here is derived from an EMBL/GenBank/DDBJ whole genome shotgun (WGS) entry which is preliminary data.</text>
</comment>
<evidence type="ECO:0000313" key="4">
    <source>
        <dbReference type="Proteomes" id="UP001221142"/>
    </source>
</evidence>
<organism evidence="3 4">
    <name type="scientific">Roridomyces roridus</name>
    <dbReference type="NCBI Taxonomy" id="1738132"/>
    <lineage>
        <taxon>Eukaryota</taxon>
        <taxon>Fungi</taxon>
        <taxon>Dikarya</taxon>
        <taxon>Basidiomycota</taxon>
        <taxon>Agaricomycotina</taxon>
        <taxon>Agaricomycetes</taxon>
        <taxon>Agaricomycetidae</taxon>
        <taxon>Agaricales</taxon>
        <taxon>Marasmiineae</taxon>
        <taxon>Mycenaceae</taxon>
        <taxon>Roridomyces</taxon>
    </lineage>
</organism>
<dbReference type="Gene3D" id="3.40.50.720">
    <property type="entry name" value="NAD(P)-binding Rossmann-like Domain"/>
    <property type="match status" value="1"/>
</dbReference>
<keyword evidence="2" id="KW-0560">Oxidoreductase</keyword>
<sequence length="236" mass="25940">MSPLIAFIIGSGPNIGKHTAVALKAKGYQVAIGSRKPVVEEVKKDGYLPVALDITRPETIKEAFASVNKELGPPSVVIFNGSVYSPPPNRDDPLSTPLDKFTEMSAVAVSAFAAAKEAVAAFRAEANKDALKTFIITGGPLPWTPLWMTSFLAGTLQKTNEWRMVELLAAAYSKENFRFYFASLVHAETGGVIDPFSEFWTSGPQHAKVYIDLVTRPDQAEWDYRFNLKAEEWKKA</sequence>
<dbReference type="InterPro" id="IPR002347">
    <property type="entry name" value="SDR_fam"/>
</dbReference>
<evidence type="ECO:0000256" key="2">
    <source>
        <dbReference type="ARBA" id="ARBA00023002"/>
    </source>
</evidence>
<dbReference type="Proteomes" id="UP001221142">
    <property type="component" value="Unassembled WGS sequence"/>
</dbReference>
<dbReference type="PANTHER" id="PTHR43669">
    <property type="entry name" value="5-KETO-D-GLUCONATE 5-REDUCTASE"/>
    <property type="match status" value="1"/>
</dbReference>
<name>A0AAD7BFP3_9AGAR</name>
<reference evidence="3" key="1">
    <citation type="submission" date="2023-03" db="EMBL/GenBank/DDBJ databases">
        <title>Massive genome expansion in bonnet fungi (Mycena s.s.) driven by repeated elements and novel gene families across ecological guilds.</title>
        <authorList>
            <consortium name="Lawrence Berkeley National Laboratory"/>
            <person name="Harder C.B."/>
            <person name="Miyauchi S."/>
            <person name="Viragh M."/>
            <person name="Kuo A."/>
            <person name="Thoen E."/>
            <person name="Andreopoulos B."/>
            <person name="Lu D."/>
            <person name="Skrede I."/>
            <person name="Drula E."/>
            <person name="Henrissat B."/>
            <person name="Morin E."/>
            <person name="Kohler A."/>
            <person name="Barry K."/>
            <person name="LaButti K."/>
            <person name="Morin E."/>
            <person name="Salamov A."/>
            <person name="Lipzen A."/>
            <person name="Mereny Z."/>
            <person name="Hegedus B."/>
            <person name="Baldrian P."/>
            <person name="Stursova M."/>
            <person name="Weitz H."/>
            <person name="Taylor A."/>
            <person name="Grigoriev I.V."/>
            <person name="Nagy L.G."/>
            <person name="Martin F."/>
            <person name="Kauserud H."/>
        </authorList>
    </citation>
    <scope>NUCLEOTIDE SEQUENCE</scope>
    <source>
        <strain evidence="3">9284</strain>
    </source>
</reference>
<dbReference type="InterPro" id="IPR036291">
    <property type="entry name" value="NAD(P)-bd_dom_sf"/>
</dbReference>
<dbReference type="PANTHER" id="PTHR43669:SF4">
    <property type="entry name" value="SHORT-CHAIN DEHYDROGENASE"/>
    <property type="match status" value="1"/>
</dbReference>
<dbReference type="AlphaFoldDB" id="A0AAD7BFP3"/>
<evidence type="ECO:0008006" key="5">
    <source>
        <dbReference type="Google" id="ProtNLM"/>
    </source>
</evidence>
<dbReference type="GO" id="GO:0016491">
    <property type="term" value="F:oxidoreductase activity"/>
    <property type="evidence" value="ECO:0007669"/>
    <property type="project" value="UniProtKB-KW"/>
</dbReference>
<evidence type="ECO:0000256" key="1">
    <source>
        <dbReference type="ARBA" id="ARBA00006484"/>
    </source>
</evidence>
<proteinExistence type="inferred from homology"/>
<accession>A0AAD7BFP3</accession>
<comment type="similarity">
    <text evidence="1">Belongs to the short-chain dehydrogenases/reductases (SDR) family.</text>
</comment>
<dbReference type="SUPFAM" id="SSF51735">
    <property type="entry name" value="NAD(P)-binding Rossmann-fold domains"/>
    <property type="match status" value="1"/>
</dbReference>
<dbReference type="EMBL" id="JARKIF010000018">
    <property type="protein sequence ID" value="KAJ7619549.1"/>
    <property type="molecule type" value="Genomic_DNA"/>
</dbReference>
<gene>
    <name evidence="3" type="ORF">FB45DRAFT_1033397</name>
</gene>
<dbReference type="Pfam" id="PF13561">
    <property type="entry name" value="adh_short_C2"/>
    <property type="match status" value="1"/>
</dbReference>
<keyword evidence="4" id="KW-1185">Reference proteome</keyword>
<evidence type="ECO:0000313" key="3">
    <source>
        <dbReference type="EMBL" id="KAJ7619549.1"/>
    </source>
</evidence>